<protein>
    <submittedName>
        <fullName evidence="2">Peptidase U32</fullName>
    </submittedName>
</protein>
<dbReference type="PANTHER" id="PTHR30217:SF10">
    <property type="entry name" value="23S RRNA 5-HYDROXYCYTIDINE C2501 SYNTHASE"/>
    <property type="match status" value="1"/>
</dbReference>
<dbReference type="PANTHER" id="PTHR30217">
    <property type="entry name" value="PEPTIDASE U32 FAMILY"/>
    <property type="match status" value="1"/>
</dbReference>
<dbReference type="InterPro" id="IPR001539">
    <property type="entry name" value="Peptidase_U32"/>
</dbReference>
<gene>
    <name evidence="2" type="ORF">JCM14722_06990</name>
</gene>
<dbReference type="EMBL" id="AP026708">
    <property type="protein sequence ID" value="BDQ33157.1"/>
    <property type="molecule type" value="Genomic_DNA"/>
</dbReference>
<accession>A0ABM8AP20</accession>
<sequence length="660" mass="74300">MSKKHIPEIMAPAGGRQSYLAAVAAGADAVYVGLKHFSARMQATNFSISELAQLASLGRDRGTKTYVAMNTLVKPGDPESAGRLIDRLQRTVKPHALIVQDLGMLTLAKQAGFTGELHLSTLANLSHPAGLDVAKKLGANRVVIPRELNLDEIKLMADACPKDLDLEIFVHGALCHCVSGRCYWSSYLGGKSGLRGRCVQPCRRLYTQGKNRPERLFSCTDLSLDVLTKPLLSMPKVASWKIEGRKKGPHYVFYTVRAYQLLRDNPQDAQAKKTALELLDQALGRPATHSTFLPQRPFQPVQPGEETSSGRFVGEIKREQKKIYFQPREDLQPGDLIRVGYEDQPGHRTLPIRRKVPKRGRMDIPFNPKIKGPSLPTGTKVFLVDRRERELTKLIKDLEKELDFFPAPEPKESTFTPKWPAAGKSRNLRPEAVTLFRTYPRGRIYNRAAFWLERSTIGKTPTSLVSRSQWWLPPVIWPDEDKKYRSLIKEAVKKGAKEFVLGAPWQAAFFEDRKNATLTAGPFCNASNKFALDALRNLGCSSAIISPELPFEEIRALAQNTPLPLGFVVKGLWPFGISRFLAESVRFDETIKSPMNEAAFVQKHGQNNWIYPGWELDLTKETRTLERLGIKTFISIRESWPKGVPRPKRTSDFNWKLQLL</sequence>
<name>A0ABM8AP20_9BACT</name>
<keyword evidence="3" id="KW-1185">Reference proteome</keyword>
<organism evidence="2 3">
    <name type="scientific">Pseudodesulfovibrio portus</name>
    <dbReference type="NCBI Taxonomy" id="231439"/>
    <lineage>
        <taxon>Bacteria</taxon>
        <taxon>Pseudomonadati</taxon>
        <taxon>Thermodesulfobacteriota</taxon>
        <taxon>Desulfovibrionia</taxon>
        <taxon>Desulfovibrionales</taxon>
        <taxon>Desulfovibrionaceae</taxon>
    </lineage>
</organism>
<dbReference type="Proteomes" id="UP001061361">
    <property type="component" value="Chromosome"/>
</dbReference>
<evidence type="ECO:0000313" key="3">
    <source>
        <dbReference type="Proteomes" id="UP001061361"/>
    </source>
</evidence>
<reference evidence="2" key="1">
    <citation type="submission" date="2022-08" db="EMBL/GenBank/DDBJ databases">
        <title>Genome Sequence of the sulphate-reducing bacterium, Pseudodesulfovibrio portus JCM14722.</title>
        <authorList>
            <person name="Kondo R."/>
            <person name="Kataoka T."/>
        </authorList>
    </citation>
    <scope>NUCLEOTIDE SEQUENCE</scope>
    <source>
        <strain evidence="2">JCM 14722</strain>
    </source>
</reference>
<dbReference type="Pfam" id="PF01136">
    <property type="entry name" value="Peptidase_U32"/>
    <property type="match status" value="1"/>
</dbReference>
<evidence type="ECO:0000313" key="2">
    <source>
        <dbReference type="EMBL" id="BDQ33157.1"/>
    </source>
</evidence>
<proteinExistence type="predicted"/>
<dbReference type="InterPro" id="IPR051454">
    <property type="entry name" value="RNA/ubiquinone_mod_enzymes"/>
</dbReference>
<feature type="region of interest" description="Disordered" evidence="1">
    <location>
        <begin position="289"/>
        <end position="309"/>
    </location>
</feature>
<dbReference type="RefSeq" id="WP_264983211.1">
    <property type="nucleotide sequence ID" value="NZ_AP026708.1"/>
</dbReference>
<evidence type="ECO:0000256" key="1">
    <source>
        <dbReference type="SAM" id="MobiDB-lite"/>
    </source>
</evidence>